<feature type="compositionally biased region" description="Basic and acidic residues" evidence="1">
    <location>
        <begin position="92"/>
        <end position="101"/>
    </location>
</feature>
<keyword evidence="2" id="KW-0472">Membrane</keyword>
<reference evidence="4" key="3">
    <citation type="submission" date="2015-04" db="UniProtKB">
        <authorList>
            <consortium name="EnsemblPlants"/>
        </authorList>
    </citation>
    <scope>IDENTIFICATION</scope>
    <source>
        <strain evidence="4">cv. Jemalong A17</strain>
    </source>
</reference>
<keyword evidence="2" id="KW-1133">Transmembrane helix</keyword>
<evidence type="ECO:0000256" key="1">
    <source>
        <dbReference type="SAM" id="MobiDB-lite"/>
    </source>
</evidence>
<keyword evidence="2 3" id="KW-0812">Transmembrane</keyword>
<dbReference type="HOGENOM" id="CLU_1930655_0_0_1"/>
<keyword evidence="5" id="KW-1185">Reference proteome</keyword>
<evidence type="ECO:0000256" key="2">
    <source>
        <dbReference type="SAM" id="Phobius"/>
    </source>
</evidence>
<evidence type="ECO:0000313" key="4">
    <source>
        <dbReference type="EnsemblPlants" id="AES61654"/>
    </source>
</evidence>
<organism evidence="3 5">
    <name type="scientific">Medicago truncatula</name>
    <name type="common">Barrel medic</name>
    <name type="synonym">Medicago tribuloides</name>
    <dbReference type="NCBI Taxonomy" id="3880"/>
    <lineage>
        <taxon>Eukaryota</taxon>
        <taxon>Viridiplantae</taxon>
        <taxon>Streptophyta</taxon>
        <taxon>Embryophyta</taxon>
        <taxon>Tracheophyta</taxon>
        <taxon>Spermatophyta</taxon>
        <taxon>Magnoliopsida</taxon>
        <taxon>eudicotyledons</taxon>
        <taxon>Gunneridae</taxon>
        <taxon>Pentapetalae</taxon>
        <taxon>rosids</taxon>
        <taxon>fabids</taxon>
        <taxon>Fabales</taxon>
        <taxon>Fabaceae</taxon>
        <taxon>Papilionoideae</taxon>
        <taxon>50 kb inversion clade</taxon>
        <taxon>NPAAA clade</taxon>
        <taxon>Hologalegina</taxon>
        <taxon>IRL clade</taxon>
        <taxon>Trifolieae</taxon>
        <taxon>Medicago</taxon>
    </lineage>
</organism>
<gene>
    <name evidence="3" type="ordered locus">MTR_1g087050</name>
</gene>
<evidence type="ECO:0000313" key="3">
    <source>
        <dbReference type="EMBL" id="AES61654.2"/>
    </source>
</evidence>
<dbReference type="AlphaFoldDB" id="G7IDQ3"/>
<reference evidence="3 5" key="1">
    <citation type="journal article" date="2011" name="Nature">
        <title>The Medicago genome provides insight into the evolution of rhizobial symbioses.</title>
        <authorList>
            <person name="Young N.D."/>
            <person name="Debelle F."/>
            <person name="Oldroyd G.E."/>
            <person name="Geurts R."/>
            <person name="Cannon S.B."/>
            <person name="Udvardi M.K."/>
            <person name="Benedito V.A."/>
            <person name="Mayer K.F."/>
            <person name="Gouzy J."/>
            <person name="Schoof H."/>
            <person name="Van de Peer Y."/>
            <person name="Proost S."/>
            <person name="Cook D.R."/>
            <person name="Meyers B.C."/>
            <person name="Spannagl M."/>
            <person name="Cheung F."/>
            <person name="De Mita S."/>
            <person name="Krishnakumar V."/>
            <person name="Gundlach H."/>
            <person name="Zhou S."/>
            <person name="Mudge J."/>
            <person name="Bharti A.K."/>
            <person name="Murray J.D."/>
            <person name="Naoumkina M.A."/>
            <person name="Rosen B."/>
            <person name="Silverstein K.A."/>
            <person name="Tang H."/>
            <person name="Rombauts S."/>
            <person name="Zhao P.X."/>
            <person name="Zhou P."/>
            <person name="Barbe V."/>
            <person name="Bardou P."/>
            <person name="Bechner M."/>
            <person name="Bellec A."/>
            <person name="Berger A."/>
            <person name="Berges H."/>
            <person name="Bidwell S."/>
            <person name="Bisseling T."/>
            <person name="Choisne N."/>
            <person name="Couloux A."/>
            <person name="Denny R."/>
            <person name="Deshpande S."/>
            <person name="Dai X."/>
            <person name="Doyle J.J."/>
            <person name="Dudez A.M."/>
            <person name="Farmer A.D."/>
            <person name="Fouteau S."/>
            <person name="Franken C."/>
            <person name="Gibelin C."/>
            <person name="Gish J."/>
            <person name="Goldstein S."/>
            <person name="Gonzalez A.J."/>
            <person name="Green P.J."/>
            <person name="Hallab A."/>
            <person name="Hartog M."/>
            <person name="Hua A."/>
            <person name="Humphray S.J."/>
            <person name="Jeong D.H."/>
            <person name="Jing Y."/>
            <person name="Jocker A."/>
            <person name="Kenton S.M."/>
            <person name="Kim D.J."/>
            <person name="Klee K."/>
            <person name="Lai H."/>
            <person name="Lang C."/>
            <person name="Lin S."/>
            <person name="Macmil S.L."/>
            <person name="Magdelenat G."/>
            <person name="Matthews L."/>
            <person name="McCorrison J."/>
            <person name="Monaghan E.L."/>
            <person name="Mun J.H."/>
            <person name="Najar F.Z."/>
            <person name="Nicholson C."/>
            <person name="Noirot C."/>
            <person name="O'Bleness M."/>
            <person name="Paule C.R."/>
            <person name="Poulain J."/>
            <person name="Prion F."/>
            <person name="Qin B."/>
            <person name="Qu C."/>
            <person name="Retzel E.F."/>
            <person name="Riddle C."/>
            <person name="Sallet E."/>
            <person name="Samain S."/>
            <person name="Samson N."/>
            <person name="Sanders I."/>
            <person name="Saurat O."/>
            <person name="Scarpelli C."/>
            <person name="Schiex T."/>
            <person name="Segurens B."/>
            <person name="Severin A.J."/>
            <person name="Sherrier D.J."/>
            <person name="Shi R."/>
            <person name="Sims S."/>
            <person name="Singer S.R."/>
            <person name="Sinharoy S."/>
            <person name="Sterck L."/>
            <person name="Viollet A."/>
            <person name="Wang B.B."/>
            <person name="Wang K."/>
            <person name="Wang M."/>
            <person name="Wang X."/>
            <person name="Warfsmann J."/>
            <person name="Weissenbach J."/>
            <person name="White D.D."/>
            <person name="White J.D."/>
            <person name="Wiley G.B."/>
            <person name="Wincker P."/>
            <person name="Xing Y."/>
            <person name="Yang L."/>
            <person name="Yao Z."/>
            <person name="Ying F."/>
            <person name="Zhai J."/>
            <person name="Zhou L."/>
            <person name="Zuber A."/>
            <person name="Denarie J."/>
            <person name="Dixon R.A."/>
            <person name="May G.D."/>
            <person name="Schwartz D.C."/>
            <person name="Rogers J."/>
            <person name="Quetier F."/>
            <person name="Town C.D."/>
            <person name="Roe B.A."/>
        </authorList>
    </citation>
    <scope>NUCLEOTIDE SEQUENCE [LARGE SCALE GENOMIC DNA]</scope>
    <source>
        <strain evidence="3">A17</strain>
        <strain evidence="4 5">cv. Jemalong A17</strain>
    </source>
</reference>
<dbReference type="EMBL" id="CM001217">
    <property type="protein sequence ID" value="AES61654.2"/>
    <property type="molecule type" value="Genomic_DNA"/>
</dbReference>
<dbReference type="EnsemblPlants" id="AES61654">
    <property type="protein sequence ID" value="AES61654"/>
    <property type="gene ID" value="MTR_1g087050"/>
</dbReference>
<feature type="region of interest" description="Disordered" evidence="1">
    <location>
        <begin position="92"/>
        <end position="131"/>
    </location>
</feature>
<name>G7IDQ3_MEDTR</name>
<accession>G7IDQ3</accession>
<sequence length="131" mass="14731">MSVQSRSENVNTSLFDKREHIEKPHSTCNLLRKVQLFEVAVAVIVQINITVASGVITLFLSHQRDGTVPVWFIQKYLMKKLNFASEAKAAKEFESELKNDPDSTGEEPSEKSTVSEEEKQDTEVTSSKESV</sequence>
<accession>A0A0C3URB6</accession>
<feature type="compositionally biased region" description="Basic and acidic residues" evidence="1">
    <location>
        <begin position="108"/>
        <end position="117"/>
    </location>
</feature>
<protein>
    <submittedName>
        <fullName evidence="3">Transmembrane protein, putative</fullName>
    </submittedName>
</protein>
<evidence type="ECO:0000313" key="5">
    <source>
        <dbReference type="Proteomes" id="UP000002051"/>
    </source>
</evidence>
<feature type="transmembrane region" description="Helical" evidence="2">
    <location>
        <begin position="39"/>
        <end position="60"/>
    </location>
</feature>
<proteinExistence type="predicted"/>
<dbReference type="Proteomes" id="UP000002051">
    <property type="component" value="Unassembled WGS sequence"/>
</dbReference>
<reference evidence="3 5" key="2">
    <citation type="journal article" date="2014" name="BMC Genomics">
        <title>An improved genome release (version Mt4.0) for the model legume Medicago truncatula.</title>
        <authorList>
            <person name="Tang H."/>
            <person name="Krishnakumar V."/>
            <person name="Bidwell S."/>
            <person name="Rosen B."/>
            <person name="Chan A."/>
            <person name="Zhou S."/>
            <person name="Gentzbittel L."/>
            <person name="Childs K.L."/>
            <person name="Yandell M."/>
            <person name="Gundlach H."/>
            <person name="Mayer K.F."/>
            <person name="Schwartz D.C."/>
            <person name="Town C.D."/>
        </authorList>
    </citation>
    <scope>GENOME REANNOTATION</scope>
    <source>
        <strain evidence="4 5">cv. Jemalong A17</strain>
    </source>
</reference>
<dbReference type="STRING" id="3880.G7IDQ3"/>